<organism evidence="2 3">
    <name type="scientific">Paspalum notatum var. saurae</name>
    <dbReference type="NCBI Taxonomy" id="547442"/>
    <lineage>
        <taxon>Eukaryota</taxon>
        <taxon>Viridiplantae</taxon>
        <taxon>Streptophyta</taxon>
        <taxon>Embryophyta</taxon>
        <taxon>Tracheophyta</taxon>
        <taxon>Spermatophyta</taxon>
        <taxon>Magnoliopsida</taxon>
        <taxon>Liliopsida</taxon>
        <taxon>Poales</taxon>
        <taxon>Poaceae</taxon>
        <taxon>PACMAD clade</taxon>
        <taxon>Panicoideae</taxon>
        <taxon>Andropogonodae</taxon>
        <taxon>Paspaleae</taxon>
        <taxon>Paspalinae</taxon>
        <taxon>Paspalum</taxon>
    </lineage>
</organism>
<feature type="region of interest" description="Disordered" evidence="1">
    <location>
        <begin position="503"/>
        <end position="525"/>
    </location>
</feature>
<evidence type="ECO:0000313" key="3">
    <source>
        <dbReference type="Proteomes" id="UP001341281"/>
    </source>
</evidence>
<dbReference type="Proteomes" id="UP001341281">
    <property type="component" value="Chromosome 02"/>
</dbReference>
<feature type="compositionally biased region" description="Polar residues" evidence="1">
    <location>
        <begin position="760"/>
        <end position="770"/>
    </location>
</feature>
<feature type="compositionally biased region" description="Low complexity" evidence="1">
    <location>
        <begin position="813"/>
        <end position="823"/>
    </location>
</feature>
<accession>A0AAQ3WH95</accession>
<name>A0AAQ3WH95_PASNO</name>
<protein>
    <recommendedName>
        <fullName evidence="4">COP1-interacting protein 7</fullName>
    </recommendedName>
</protein>
<feature type="compositionally biased region" description="Basic residues" evidence="1">
    <location>
        <begin position="390"/>
        <end position="403"/>
    </location>
</feature>
<keyword evidence="3" id="KW-1185">Reference proteome</keyword>
<feature type="compositionally biased region" description="Polar residues" evidence="1">
    <location>
        <begin position="918"/>
        <end position="930"/>
    </location>
</feature>
<evidence type="ECO:0000313" key="2">
    <source>
        <dbReference type="EMBL" id="WVZ61375.1"/>
    </source>
</evidence>
<evidence type="ECO:0008006" key="4">
    <source>
        <dbReference type="Google" id="ProtNLM"/>
    </source>
</evidence>
<gene>
    <name evidence="2" type="ORF">U9M48_011264</name>
</gene>
<feature type="compositionally biased region" description="Basic and acidic residues" evidence="1">
    <location>
        <begin position="1047"/>
        <end position="1062"/>
    </location>
</feature>
<sequence length="1263" mass="139683">MRPETRLESAVFQLTPTRTRCDLVVVANGRKEKIASGLLNPFVAHLKVAQEQIAKGGYSITLEPDAEVDAPWFTRGTVERFVRFVSTPEVLERVSTIESEILQIEDAIAIQGNDSLGLRSVEGHNGKLVDCMEGSKTSYDPDADKALVPYKAGTQPIPPVQNHSATQEENSKAQLLRVLETRKTVLRKEQAMAFARAVAAGFDIDNLVYVITFAEHFGASRLMKACTQFIGLWKQKHETGQWIEVEPEAMSARSEFSPFNPSGIMFMGDNMKQTMEAMSLSNGDENGDDASKADQRASQHSGAPHDFYHGPYQSAYPPWSMHPPYTMQGMPYYPGMNPYYPPPYPPMDDTRYQHSERRVSKKHSGSKDSETSDDESDKSGSGREASYGNRSHKKDKRTGKKKPSVVVIRNINVTSKRHGSSESESQTGSDVASEDSDDTHTKSRKKKNKKSSLKKKDARKIILESADEYNRDEVPYGQDGDQGNWNVFQSFLLRADEKTRDHDTDLFASEKEPPPARRKDSRSIDDSILSAGRYSAGADEHNITGFIMENGRMRPRQMLSGDELMMSGEGRSFAGDGIKEIEAGGARYRRETSDDFMIYGQEKSMDRGSSLDPLAEAQYKNPTIVEKDVHGIVDESFMIPLRSTSQDNLGPESRTAIDIDVELPSTVQKISDAKAGGQLFYEPDELMPERACEEISFGYDPAMDYDSQLQSHSATMVEDARVEDVSLSTVDELKKPGKDNRLRNSRGSLDKQKKDASMRRLSSSKGQMTDAQKRAQNLRVYKADLQKAKKEQEEEQIKRLERLKLERQKRIAARSSTSNAATTPHQPKVKPSPKVSPSTYKTSKFIDAEPASSSPLRKLPAKTTPGTDPPKTTKASKLNDDADTVSKSTSSLTDMRKEKSGRAESSSERLRKLAEPKTNGSTDQTNSKSATVDHPRRRSMPQDTQKKKISAIMQLDQSKSAALPELKVKFQQAPAVVKNVVAAKEKKEVTAGARPPTTETAGVMKTNGNISRMNSCDDSLVVEKTVVILENEVVSTPPIIMHSGRNAAKETSSDDRTEKPNPEVEYTAIRAPPSPVILPEAENPVSNGSDDPGNTYEVVTECRKDEPERPTLAAEEKPYQAPFARVTTLENASDNSPLPVQEPESLVHADSIKARVHEPVYTVSVESHEVNEKPRSKEPKGFRRLLKFARKSHTSALTEGAMDSDMSSVDEAPAGDGSMLKNLISQDDSGASSKAASRSFSLLSPFRSKHKVIVLCAADLVRL</sequence>
<feature type="region of interest" description="Disordered" evidence="1">
    <location>
        <begin position="279"/>
        <end position="309"/>
    </location>
</feature>
<feature type="compositionally biased region" description="Polar residues" evidence="1">
    <location>
        <begin position="1223"/>
        <end position="1232"/>
    </location>
</feature>
<feature type="compositionally biased region" description="Basic and acidic residues" evidence="1">
    <location>
        <begin position="348"/>
        <end position="358"/>
    </location>
</feature>
<evidence type="ECO:0000256" key="1">
    <source>
        <dbReference type="SAM" id="MobiDB-lite"/>
    </source>
</evidence>
<feature type="region of interest" description="Disordered" evidence="1">
    <location>
        <begin position="988"/>
        <end position="1009"/>
    </location>
</feature>
<feature type="compositionally biased region" description="Basic and acidic residues" evidence="1">
    <location>
        <begin position="1100"/>
        <end position="1118"/>
    </location>
</feature>
<feature type="region of interest" description="Disordered" evidence="1">
    <location>
        <begin position="1044"/>
        <end position="1122"/>
    </location>
</feature>
<proteinExistence type="predicted"/>
<feature type="region of interest" description="Disordered" evidence="1">
    <location>
        <begin position="1194"/>
        <end position="1232"/>
    </location>
</feature>
<reference evidence="2 3" key="1">
    <citation type="submission" date="2024-02" db="EMBL/GenBank/DDBJ databases">
        <title>High-quality chromosome-scale genome assembly of Pensacola bahiagrass (Paspalum notatum Flugge var. saurae).</title>
        <authorList>
            <person name="Vega J.M."/>
            <person name="Podio M."/>
            <person name="Orjuela J."/>
            <person name="Siena L.A."/>
            <person name="Pessino S.C."/>
            <person name="Combes M.C."/>
            <person name="Mariac C."/>
            <person name="Albertini E."/>
            <person name="Pupilli F."/>
            <person name="Ortiz J.P.A."/>
            <person name="Leblanc O."/>
        </authorList>
    </citation>
    <scope>NUCLEOTIDE SEQUENCE [LARGE SCALE GENOMIC DNA]</scope>
    <source>
        <strain evidence="2">R1</strain>
        <tissue evidence="2">Leaf</tissue>
    </source>
</reference>
<feature type="compositionally biased region" description="Low complexity" evidence="1">
    <location>
        <begin position="832"/>
        <end position="843"/>
    </location>
</feature>
<feature type="compositionally biased region" description="Basic and acidic residues" evidence="1">
    <location>
        <begin position="734"/>
        <end position="758"/>
    </location>
</feature>
<dbReference type="PANTHER" id="PTHR31008:SF2">
    <property type="entry name" value="COP1-INTERACTING PROTEIN-LIKE PROTEIN"/>
    <property type="match status" value="1"/>
</dbReference>
<dbReference type="EMBL" id="CP144746">
    <property type="protein sequence ID" value="WVZ61375.1"/>
    <property type="molecule type" value="Genomic_DNA"/>
</dbReference>
<feature type="compositionally biased region" description="Low complexity" evidence="1">
    <location>
        <begin position="862"/>
        <end position="873"/>
    </location>
</feature>
<dbReference type="AlphaFoldDB" id="A0AAQ3WH95"/>
<feature type="compositionally biased region" description="Basic residues" evidence="1">
    <location>
        <begin position="442"/>
        <end position="457"/>
    </location>
</feature>
<feature type="region of interest" description="Disordered" evidence="1">
    <location>
        <begin position="801"/>
        <end position="948"/>
    </location>
</feature>
<feature type="region of interest" description="Disordered" evidence="1">
    <location>
        <begin position="734"/>
        <end position="773"/>
    </location>
</feature>
<feature type="compositionally biased region" description="Basic and acidic residues" evidence="1">
    <location>
        <begin position="894"/>
        <end position="915"/>
    </location>
</feature>
<dbReference type="PANTHER" id="PTHR31008">
    <property type="entry name" value="COP1-INTERACTING PROTEIN-RELATED"/>
    <property type="match status" value="1"/>
</dbReference>
<feature type="region of interest" description="Disordered" evidence="1">
    <location>
        <begin position="344"/>
        <end position="457"/>
    </location>
</feature>